<dbReference type="Proteomes" id="UP000011603">
    <property type="component" value="Unassembled WGS sequence"/>
</dbReference>
<gene>
    <name evidence="1" type="ordered locus">HFX_2994</name>
    <name evidence="2" type="ORF">BM92_09505</name>
    <name evidence="3" type="ORF">C439_10575</name>
    <name evidence="4" type="ORF">E6P09_02905</name>
</gene>
<proteinExistence type="predicted"/>
<name>I3R8U8_HALMT</name>
<reference evidence="2 7" key="4">
    <citation type="submission" date="2014-04" db="EMBL/GenBank/DDBJ databases">
        <title>Transcriptional profiles of Haloferax mediterranei on the basis of nitrogen availability.</title>
        <authorList>
            <person name="Bautista V."/>
        </authorList>
    </citation>
    <scope>NUCLEOTIDE SEQUENCE [LARGE SCALE GENOMIC DNA]</scope>
    <source>
        <strain evidence="2">ATCC 33500</strain>
        <strain evidence="7">ATCC 33500 / DSM 1411 / JCM 8866 / NBRC 14739 / NCIMB 2177 / R-4</strain>
    </source>
</reference>
<dbReference type="AlphaFoldDB" id="I3R8U8"/>
<dbReference type="KEGG" id="hme:HFX_2994"/>
<reference evidence="1" key="1">
    <citation type="journal article" date="2012" name="Appl. Environ. Microbiol.">
        <title>Identification of the haloarchaeal phasin (PhaP) that functions in polyhydroxyalkanoate accumulation and granule formation in Haloferax mediterranei.</title>
        <authorList>
            <person name="Cai S."/>
            <person name="Cai L."/>
            <person name="Liu H."/>
            <person name="Liu X."/>
            <person name="Han J."/>
            <person name="Zhou J."/>
            <person name="Xiang H."/>
        </authorList>
    </citation>
    <scope>NUCLEOTIDE SEQUENCE</scope>
    <source>
        <strain evidence="1">CGMCC 1.2087</strain>
    </source>
</reference>
<reference evidence="4 8" key="6">
    <citation type="submission" date="2019-04" db="EMBL/GenBank/DDBJ databases">
        <title>Methylomes of two halophilic Archaea, Haloarcula marismortui and Haloferax mediterranei.</title>
        <authorList>
            <person name="DasSarma S."/>
            <person name="DasSarma P."/>
            <person name="DasSarma S."/>
            <person name="Fomenkov A."/>
            <person name="Vincze T."/>
            <person name="Anton B.P."/>
            <person name="Roberts R.J."/>
        </authorList>
    </citation>
    <scope>NUCLEOTIDE SEQUENCE [LARGE SCALE GENOMIC DNA]</scope>
    <source>
        <strain evidence="4">ATCC 33500</strain>
        <strain evidence="8">ATCC 33500 / DSM 1411 / JCM 8866 / NBRC 14739 / NCIMB 2177 / R-4</strain>
    </source>
</reference>
<dbReference type="STRING" id="523841.HFX_2994"/>
<reference evidence="1 5" key="2">
    <citation type="journal article" date="2012" name="J. Bacteriol.">
        <title>Complete genome sequence of the metabolically versatile halophilic archaeon Haloferax mediterranei, a poly(3-hydroxybutyrate-co-3-hydroxyvalerate) producer.</title>
        <authorList>
            <person name="Han J."/>
            <person name="Zhang F."/>
            <person name="Hou J."/>
            <person name="Liu X."/>
            <person name="Li M."/>
            <person name="Liu H."/>
            <person name="Cai L."/>
            <person name="Zhang B."/>
            <person name="Chen Y."/>
            <person name="Zhou J."/>
            <person name="Hu S."/>
            <person name="Xiang H."/>
        </authorList>
    </citation>
    <scope>NUCLEOTIDE SEQUENCE [LARGE SCALE GENOMIC DNA]</scope>
    <source>
        <strain evidence="5">ATCC 33500 / DSM 1411 / JCM 8866 / NBRC 14739 / NCIMB 2177 / R-4</strain>
        <strain evidence="1">CGMCC 1.2087</strain>
    </source>
</reference>
<dbReference type="PaxDb" id="523841-HFX_2994"/>
<evidence type="ECO:0000313" key="1">
    <source>
        <dbReference type="EMBL" id="AFK20658.1"/>
    </source>
</evidence>
<dbReference type="HOGENOM" id="CLU_2874977_0_0_2"/>
<evidence type="ECO:0000313" key="8">
    <source>
        <dbReference type="Proteomes" id="UP000299011"/>
    </source>
</evidence>
<keyword evidence="6" id="KW-1185">Reference proteome</keyword>
<organism evidence="1 5">
    <name type="scientific">Haloferax mediterranei (strain ATCC 33500 / DSM 1411 / JCM 8866 / NBRC 14739 / NCIMB 2177 / R-4)</name>
    <name type="common">Halobacterium mediterranei</name>
    <dbReference type="NCBI Taxonomy" id="523841"/>
    <lineage>
        <taxon>Archaea</taxon>
        <taxon>Methanobacteriati</taxon>
        <taxon>Methanobacteriota</taxon>
        <taxon>Stenosarchaea group</taxon>
        <taxon>Halobacteria</taxon>
        <taxon>Halobacteriales</taxon>
        <taxon>Haloferacaceae</taxon>
        <taxon>Haloferax</taxon>
    </lineage>
</organism>
<dbReference type="EMBL" id="CP007551">
    <property type="protein sequence ID" value="AHZ22858.1"/>
    <property type="molecule type" value="Genomic_DNA"/>
</dbReference>
<evidence type="ECO:0000313" key="2">
    <source>
        <dbReference type="EMBL" id="AHZ22858.1"/>
    </source>
</evidence>
<dbReference type="EMBL" id="CP001868">
    <property type="protein sequence ID" value="AFK20658.1"/>
    <property type="molecule type" value="Genomic_DNA"/>
</dbReference>
<evidence type="ECO:0000313" key="6">
    <source>
        <dbReference type="Proteomes" id="UP000011603"/>
    </source>
</evidence>
<dbReference type="Proteomes" id="UP000006469">
    <property type="component" value="Chromosome"/>
</dbReference>
<evidence type="ECO:0000313" key="3">
    <source>
        <dbReference type="EMBL" id="EMA03022.1"/>
    </source>
</evidence>
<evidence type="ECO:0000313" key="7">
    <source>
        <dbReference type="Proteomes" id="UP000027075"/>
    </source>
</evidence>
<dbReference type="Proteomes" id="UP000299011">
    <property type="component" value="Chromosome"/>
</dbReference>
<evidence type="ECO:0000313" key="4">
    <source>
        <dbReference type="EMBL" id="QCQ74274.1"/>
    </source>
</evidence>
<protein>
    <submittedName>
        <fullName evidence="1">Uncharacterized protein</fullName>
    </submittedName>
</protein>
<sequence length="63" mass="6892">MEEIQSEEKNQILEGGATRADIPASVLLMTVTTVPIALAGVPMHYPWHGFDTEDASPIQGDRR</sequence>
<dbReference type="EMBL" id="AOLO01000007">
    <property type="protein sequence ID" value="EMA03022.1"/>
    <property type="molecule type" value="Genomic_DNA"/>
</dbReference>
<dbReference type="Proteomes" id="UP000027075">
    <property type="component" value="Chromosome"/>
</dbReference>
<accession>I3R8U8</accession>
<reference evidence="3 6" key="3">
    <citation type="journal article" date="2014" name="PLoS Genet.">
        <title>Phylogenetically driven sequencing of extremely halophilic archaea reveals strategies for static and dynamic osmo-response.</title>
        <authorList>
            <person name="Becker E.A."/>
            <person name="Seitzer P.M."/>
            <person name="Tritt A."/>
            <person name="Larsen D."/>
            <person name="Krusor M."/>
            <person name="Yao A.I."/>
            <person name="Wu D."/>
            <person name="Madern D."/>
            <person name="Eisen J.A."/>
            <person name="Darling A.E."/>
            <person name="Facciotti M.T."/>
        </authorList>
    </citation>
    <scope>NUCLEOTIDE SEQUENCE [LARGE SCALE GENOMIC DNA]</scope>
    <source>
        <strain evidence="3">ATCC 33500</strain>
        <strain evidence="6">ATCC 33500 / DSM 1411 / JCM 8866 / NBRC 14739 / NCIMB 2177 / R-4</strain>
    </source>
</reference>
<reference evidence="1" key="5">
    <citation type="submission" date="2014-05" db="EMBL/GenBank/DDBJ databases">
        <authorList>
            <person name="Wang L."/>
            <person name="Yang H."/>
            <person name="Xiang H."/>
        </authorList>
    </citation>
    <scope>NUCLEOTIDE SEQUENCE</scope>
    <source>
        <strain evidence="1">CGMCC 1.2087</strain>
    </source>
</reference>
<dbReference type="EMBL" id="CP039139">
    <property type="protein sequence ID" value="QCQ74274.1"/>
    <property type="molecule type" value="Genomic_DNA"/>
</dbReference>
<evidence type="ECO:0000313" key="5">
    <source>
        <dbReference type="Proteomes" id="UP000006469"/>
    </source>
</evidence>